<dbReference type="PROSITE" id="PS50893">
    <property type="entry name" value="ABC_TRANSPORTER_2"/>
    <property type="match status" value="1"/>
</dbReference>
<sequence length="264" mass="27498">MTTTTTAPLLSAEQITVRFGGLTALSDVGLAVAPGSVVGLIGPNGAGKTTLFNVVSGVIRPQTGTVAWKGRALRNHRPHHLAGLGVARTLQGLNLFPGLSALDNVMVGADHLARGGSLAMLTGLGRYHRDERRLRERAMAALEEFDVAYAARAMPGTLPFGVQKRVAMARAVVAEPELLLLDEPASGLSGDDIASLGAAIRAFSARMGVLLVEHHMDLVMDVCDHIVVLDFGEVIAEGAPARIQADPAVARAYLGADEEGGTDG</sequence>
<evidence type="ECO:0000256" key="3">
    <source>
        <dbReference type="ARBA" id="ARBA00022840"/>
    </source>
</evidence>
<keyword evidence="5" id="KW-0378">Hydrolase</keyword>
<dbReference type="InterPro" id="IPR051120">
    <property type="entry name" value="ABC_AA/LPS_Transport"/>
</dbReference>
<dbReference type="InterPro" id="IPR003439">
    <property type="entry name" value="ABC_transporter-like_ATP-bd"/>
</dbReference>
<keyword evidence="2" id="KW-0547">Nucleotide-binding</keyword>
<protein>
    <submittedName>
        <fullName evidence="5">Lipopolysaccharide export system ATP-binding protein LptB</fullName>
        <ecNumber evidence="5">3.6.3.-</ecNumber>
    </submittedName>
</protein>
<dbReference type="GO" id="GO:0005886">
    <property type="term" value="C:plasma membrane"/>
    <property type="evidence" value="ECO:0007669"/>
    <property type="project" value="TreeGrafter"/>
</dbReference>
<evidence type="ECO:0000313" key="6">
    <source>
        <dbReference type="Proteomes" id="UP000292235"/>
    </source>
</evidence>
<dbReference type="SMART" id="SM00382">
    <property type="entry name" value="AAA"/>
    <property type="match status" value="1"/>
</dbReference>
<dbReference type="InterPro" id="IPR003593">
    <property type="entry name" value="AAA+_ATPase"/>
</dbReference>
<dbReference type="InterPro" id="IPR027417">
    <property type="entry name" value="P-loop_NTPase"/>
</dbReference>
<evidence type="ECO:0000256" key="1">
    <source>
        <dbReference type="ARBA" id="ARBA00022448"/>
    </source>
</evidence>
<dbReference type="RefSeq" id="WP_131098662.1">
    <property type="nucleotide sequence ID" value="NZ_CP036455.1"/>
</dbReference>
<dbReference type="Gene3D" id="3.40.50.300">
    <property type="entry name" value="P-loop containing nucleotide triphosphate hydrolases"/>
    <property type="match status" value="1"/>
</dbReference>
<dbReference type="Pfam" id="PF12399">
    <property type="entry name" value="BCA_ABC_TP_C"/>
    <property type="match status" value="1"/>
</dbReference>
<dbReference type="PANTHER" id="PTHR45772:SF4">
    <property type="entry name" value="ABC TRANSPORTER ATP-BINDING PROTEIN"/>
    <property type="match status" value="1"/>
</dbReference>
<organism evidence="5 6">
    <name type="scientific">Streptomonospora litoralis</name>
    <dbReference type="NCBI Taxonomy" id="2498135"/>
    <lineage>
        <taxon>Bacteria</taxon>
        <taxon>Bacillati</taxon>
        <taxon>Actinomycetota</taxon>
        <taxon>Actinomycetes</taxon>
        <taxon>Streptosporangiales</taxon>
        <taxon>Nocardiopsidaceae</taxon>
        <taxon>Streptomonospora</taxon>
    </lineage>
</organism>
<name>A0A4P6Q6F4_9ACTN</name>
<dbReference type="PANTHER" id="PTHR45772">
    <property type="entry name" value="CONSERVED COMPONENT OF ABC TRANSPORTER FOR NATURAL AMINO ACIDS-RELATED"/>
    <property type="match status" value="1"/>
</dbReference>
<dbReference type="KEGG" id="strr:EKD16_13560"/>
<proteinExistence type="predicted"/>
<reference evidence="5 6" key="1">
    <citation type="submission" date="2019-02" db="EMBL/GenBank/DDBJ databases">
        <authorList>
            <person name="Khodamoradi S."/>
            <person name="Hahnke R.L."/>
            <person name="Kaempfer P."/>
            <person name="Schumann P."/>
            <person name="Rohde M."/>
            <person name="Steinert M."/>
            <person name="Luzhetskyy A."/>
            <person name="Wink J."/>
            <person name="Ruckert C."/>
        </authorList>
    </citation>
    <scope>NUCLEOTIDE SEQUENCE [LARGE SCALE GENOMIC DNA]</scope>
    <source>
        <strain evidence="5 6">M2</strain>
    </source>
</reference>
<keyword evidence="1" id="KW-0813">Transport</keyword>
<evidence type="ECO:0000313" key="5">
    <source>
        <dbReference type="EMBL" id="QBI54494.1"/>
    </source>
</evidence>
<dbReference type="OrthoDB" id="4350300at2"/>
<keyword evidence="6" id="KW-1185">Reference proteome</keyword>
<dbReference type="GO" id="GO:0005524">
    <property type="term" value="F:ATP binding"/>
    <property type="evidence" value="ECO:0007669"/>
    <property type="project" value="UniProtKB-KW"/>
</dbReference>
<keyword evidence="3 5" id="KW-0067">ATP-binding</keyword>
<dbReference type="EC" id="3.6.3.-" evidence="5"/>
<dbReference type="GO" id="GO:0016887">
    <property type="term" value="F:ATP hydrolysis activity"/>
    <property type="evidence" value="ECO:0007669"/>
    <property type="project" value="InterPro"/>
</dbReference>
<dbReference type="EMBL" id="CP036455">
    <property type="protein sequence ID" value="QBI54494.1"/>
    <property type="molecule type" value="Genomic_DNA"/>
</dbReference>
<gene>
    <name evidence="5" type="primary">lptB2</name>
    <name evidence="5" type="ORF">EKD16_13560</name>
</gene>
<dbReference type="Pfam" id="PF00005">
    <property type="entry name" value="ABC_tran"/>
    <property type="match status" value="1"/>
</dbReference>
<evidence type="ECO:0000259" key="4">
    <source>
        <dbReference type="PROSITE" id="PS50893"/>
    </source>
</evidence>
<dbReference type="SUPFAM" id="SSF52540">
    <property type="entry name" value="P-loop containing nucleoside triphosphate hydrolases"/>
    <property type="match status" value="1"/>
</dbReference>
<dbReference type="CDD" id="cd03219">
    <property type="entry name" value="ABC_Mj1267_LivG_branched"/>
    <property type="match status" value="1"/>
</dbReference>
<evidence type="ECO:0000256" key="2">
    <source>
        <dbReference type="ARBA" id="ARBA00022741"/>
    </source>
</evidence>
<dbReference type="Proteomes" id="UP000292235">
    <property type="component" value="Chromosome"/>
</dbReference>
<dbReference type="AlphaFoldDB" id="A0A4P6Q6F4"/>
<feature type="domain" description="ABC transporter" evidence="4">
    <location>
        <begin position="10"/>
        <end position="256"/>
    </location>
</feature>
<dbReference type="InterPro" id="IPR032823">
    <property type="entry name" value="BCA_ABC_TP_C"/>
</dbReference>
<accession>A0A4P6Q6F4</accession>